<organism evidence="2 3">
    <name type="scientific">Melipona bicolor</name>
    <dbReference type="NCBI Taxonomy" id="60889"/>
    <lineage>
        <taxon>Eukaryota</taxon>
        <taxon>Metazoa</taxon>
        <taxon>Ecdysozoa</taxon>
        <taxon>Arthropoda</taxon>
        <taxon>Hexapoda</taxon>
        <taxon>Insecta</taxon>
        <taxon>Pterygota</taxon>
        <taxon>Neoptera</taxon>
        <taxon>Endopterygota</taxon>
        <taxon>Hymenoptera</taxon>
        <taxon>Apocrita</taxon>
        <taxon>Aculeata</taxon>
        <taxon>Apoidea</taxon>
        <taxon>Anthophila</taxon>
        <taxon>Apidae</taxon>
        <taxon>Melipona</taxon>
    </lineage>
</organism>
<accession>A0AA40FKV1</accession>
<reference evidence="2" key="1">
    <citation type="submission" date="2021-10" db="EMBL/GenBank/DDBJ databases">
        <title>Melipona bicolor Genome sequencing and assembly.</title>
        <authorList>
            <person name="Araujo N.S."/>
            <person name="Arias M.C."/>
        </authorList>
    </citation>
    <scope>NUCLEOTIDE SEQUENCE</scope>
    <source>
        <strain evidence="2">USP_2M_L1-L4_2017</strain>
        <tissue evidence="2">Whole body</tissue>
    </source>
</reference>
<dbReference type="Proteomes" id="UP001177670">
    <property type="component" value="Unassembled WGS sequence"/>
</dbReference>
<keyword evidence="1" id="KW-0472">Membrane</keyword>
<keyword evidence="1" id="KW-1133">Transmembrane helix</keyword>
<evidence type="ECO:0000256" key="1">
    <source>
        <dbReference type="SAM" id="Phobius"/>
    </source>
</evidence>
<dbReference type="EMBL" id="JAHYIQ010000028">
    <property type="protein sequence ID" value="KAK1120995.1"/>
    <property type="molecule type" value="Genomic_DNA"/>
</dbReference>
<comment type="caution">
    <text evidence="2">The sequence shown here is derived from an EMBL/GenBank/DDBJ whole genome shotgun (WGS) entry which is preliminary data.</text>
</comment>
<evidence type="ECO:0000313" key="3">
    <source>
        <dbReference type="Proteomes" id="UP001177670"/>
    </source>
</evidence>
<sequence length="196" mass="22174">MGEKIFENPEKRQVTALMPGVILIVVAFTPGCVIKVRQKRFFFRGHRGTVDSRRHRDQSGNSSAQQCTTMMPISRRKRIIVYQKRETRRRSLETRVSKTAVSSVGPRLVPVHPLHYYPLGKHPGSIRGHSTHGLNASAARSPLVPPRSMQFTRKRTRMCFMAAMQKRNASRCLTGYSIHNNVAGEFPPAVDAPREI</sequence>
<dbReference type="AlphaFoldDB" id="A0AA40FKV1"/>
<feature type="transmembrane region" description="Helical" evidence="1">
    <location>
        <begin position="16"/>
        <end position="34"/>
    </location>
</feature>
<evidence type="ECO:0000313" key="2">
    <source>
        <dbReference type="EMBL" id="KAK1120995.1"/>
    </source>
</evidence>
<name>A0AA40FKV1_9HYME</name>
<gene>
    <name evidence="2" type="ORF">K0M31_010780</name>
</gene>
<keyword evidence="1" id="KW-0812">Transmembrane</keyword>
<proteinExistence type="predicted"/>
<keyword evidence="3" id="KW-1185">Reference proteome</keyword>
<protein>
    <submittedName>
        <fullName evidence="2">Uncharacterized protein</fullName>
    </submittedName>
</protein>